<evidence type="ECO:0000313" key="2">
    <source>
        <dbReference type="EMBL" id="ETJ20258.1"/>
    </source>
</evidence>
<dbReference type="EMBL" id="AZMM01018428">
    <property type="protein sequence ID" value="ETJ20258.1"/>
    <property type="molecule type" value="Genomic_DNA"/>
</dbReference>
<proteinExistence type="predicted"/>
<organism evidence="2">
    <name type="scientific">human gut metagenome</name>
    <dbReference type="NCBI Taxonomy" id="408170"/>
    <lineage>
        <taxon>unclassified sequences</taxon>
        <taxon>metagenomes</taxon>
        <taxon>organismal metagenomes</taxon>
    </lineage>
</organism>
<accession>W1WQ48</accession>
<feature type="coiled-coil region" evidence="1">
    <location>
        <begin position="115"/>
        <end position="142"/>
    </location>
</feature>
<reference evidence="2" key="1">
    <citation type="submission" date="2013-12" db="EMBL/GenBank/DDBJ databases">
        <title>A Varibaculum cambriense genome reconstructed from a premature infant gut community with otherwise low bacterial novelty that shifts toward anaerobic metabolism during the third week of life.</title>
        <authorList>
            <person name="Brown C.T."/>
            <person name="Sharon I."/>
            <person name="Thomas B.C."/>
            <person name="Castelle C.J."/>
            <person name="Morowitz M.J."/>
            <person name="Banfield J.F."/>
        </authorList>
    </citation>
    <scope>NUCLEOTIDE SEQUENCE</scope>
</reference>
<name>W1WQ48_9ZZZZ</name>
<sequence>MKFYIEVCSIMLKDRRAFIFDRKYFSESELPSIKSGDYQITKSFNNDIEGHIQVATHGILLIPAIETITHFYCERMKTKQLEKRLKYKKKALDAMVEEASYQAEIQIEEYRKRKEEEIKYNKKMLEASIENLKIEAEYIKKKNIDDYMKNKKIKSILDESRKQIKDNLDIVANLIEYGNENELNRNKYYNQLNEEYRKQLREYRNLIGKVI</sequence>
<evidence type="ECO:0000256" key="1">
    <source>
        <dbReference type="SAM" id="Coils"/>
    </source>
</evidence>
<keyword evidence="1" id="KW-0175">Coiled coil</keyword>
<protein>
    <submittedName>
        <fullName evidence="2">Uncharacterized protein</fullName>
    </submittedName>
</protein>
<dbReference type="AlphaFoldDB" id="W1WQ48"/>
<gene>
    <name evidence="2" type="ORF">Q604_UNBC18428G0002</name>
</gene>
<comment type="caution">
    <text evidence="2">The sequence shown here is derived from an EMBL/GenBank/DDBJ whole genome shotgun (WGS) entry which is preliminary data.</text>
</comment>